<dbReference type="SUPFAM" id="SSF52540">
    <property type="entry name" value="P-loop containing nucleoside triphosphate hydrolases"/>
    <property type="match status" value="1"/>
</dbReference>
<dbReference type="AlphaFoldDB" id="A0A0W0Y7Y2"/>
<dbReference type="InterPro" id="IPR027417">
    <property type="entry name" value="P-loop_NTPase"/>
</dbReference>
<dbReference type="STRING" id="45074.Lsan_3523"/>
<dbReference type="PROSITE" id="PS51419">
    <property type="entry name" value="RAB"/>
    <property type="match status" value="1"/>
</dbReference>
<dbReference type="Pfam" id="PF00071">
    <property type="entry name" value="Ras"/>
    <property type="match status" value="1"/>
</dbReference>
<gene>
    <name evidence="3" type="ORF">Lsan_3523</name>
</gene>
<comment type="caution">
    <text evidence="3">The sequence shown here is derived from an EMBL/GenBank/DDBJ whole genome shotgun (WGS) entry which is preliminary data.</text>
</comment>
<dbReference type="NCBIfam" id="TIGR00231">
    <property type="entry name" value="small_GTP"/>
    <property type="match status" value="1"/>
</dbReference>
<dbReference type="GO" id="GO:0005525">
    <property type="term" value="F:GTP binding"/>
    <property type="evidence" value="ECO:0007669"/>
    <property type="project" value="InterPro"/>
</dbReference>
<sequence length="332" mass="36715">MSKFKIVLFGKQGSGKTQLSHRVALKENYEENTFPTVGIEFLSRKIDENNVLHFWDISGSDIYKKLYQSYYMGAVIGLLCIDLTKENDKAQINEEVRLFRDLCPYAPIILVGTKSDSAYADIETFKKNTSNELFSNCMITSAKERIGIDELYAEITKYCQDLNESLWNRAVQNLLVSLKELPQNKEQLIKVELEKLAKVILAKGDELAVISQTKTDAIEHFTNNCKTILEGNHPNVLKAVTSLAVAAVVTLVAAFIGFSISFFLGSWMGPGAFVTGLIGGYNAALAVTVSSMTIGTTAGGITAFGLFKTSKEVSALNEFTTEVSSWNREIRL</sequence>
<feature type="transmembrane region" description="Helical" evidence="2">
    <location>
        <begin position="243"/>
        <end position="264"/>
    </location>
</feature>
<dbReference type="OrthoDB" id="5639734at2"/>
<keyword evidence="2" id="KW-0472">Membrane</keyword>
<name>A0A0W0Y7Y2_9GAMM</name>
<dbReference type="PRINTS" id="PR00449">
    <property type="entry name" value="RASTRNSFRMNG"/>
</dbReference>
<keyword evidence="2" id="KW-0812">Transmembrane</keyword>
<dbReference type="Proteomes" id="UP000054703">
    <property type="component" value="Unassembled WGS sequence"/>
</dbReference>
<feature type="transmembrane region" description="Helical" evidence="2">
    <location>
        <begin position="284"/>
        <end position="307"/>
    </location>
</feature>
<keyword evidence="1" id="KW-0547">Nucleotide-binding</keyword>
<dbReference type="InterPro" id="IPR001806">
    <property type="entry name" value="Small_GTPase"/>
</dbReference>
<dbReference type="SMART" id="SM00175">
    <property type="entry name" value="RAB"/>
    <property type="match status" value="1"/>
</dbReference>
<dbReference type="GO" id="GO:0003924">
    <property type="term" value="F:GTPase activity"/>
    <property type="evidence" value="ECO:0007669"/>
    <property type="project" value="InterPro"/>
</dbReference>
<proteinExistence type="predicted"/>
<organism evidence="3 4">
    <name type="scientific">Legionella santicrucis</name>
    <dbReference type="NCBI Taxonomy" id="45074"/>
    <lineage>
        <taxon>Bacteria</taxon>
        <taxon>Pseudomonadati</taxon>
        <taxon>Pseudomonadota</taxon>
        <taxon>Gammaproteobacteria</taxon>
        <taxon>Legionellales</taxon>
        <taxon>Legionellaceae</taxon>
        <taxon>Legionella</taxon>
    </lineage>
</organism>
<dbReference type="Gene3D" id="3.40.50.300">
    <property type="entry name" value="P-loop containing nucleotide triphosphate hydrolases"/>
    <property type="match status" value="1"/>
</dbReference>
<evidence type="ECO:0000256" key="1">
    <source>
        <dbReference type="ARBA" id="ARBA00022741"/>
    </source>
</evidence>
<keyword evidence="2" id="KW-1133">Transmembrane helix</keyword>
<dbReference type="EMBL" id="LNYU01000091">
    <property type="protein sequence ID" value="KTD53113.1"/>
    <property type="molecule type" value="Genomic_DNA"/>
</dbReference>
<evidence type="ECO:0000313" key="3">
    <source>
        <dbReference type="EMBL" id="KTD53113.1"/>
    </source>
</evidence>
<dbReference type="CDD" id="cd00154">
    <property type="entry name" value="Rab"/>
    <property type="match status" value="1"/>
</dbReference>
<evidence type="ECO:0000313" key="4">
    <source>
        <dbReference type="Proteomes" id="UP000054703"/>
    </source>
</evidence>
<protein>
    <submittedName>
        <fullName evidence="3">Rho GTPase (Miro-like)</fullName>
    </submittedName>
</protein>
<accession>A0A0W0Y7Y2</accession>
<dbReference type="RefSeq" id="WP_058515443.1">
    <property type="nucleotide sequence ID" value="NZ_CAAAIH010000015.1"/>
</dbReference>
<reference evidence="3 4" key="1">
    <citation type="submission" date="2015-11" db="EMBL/GenBank/DDBJ databases">
        <title>Genomic analysis of 38 Legionella species identifies large and diverse effector repertoires.</title>
        <authorList>
            <person name="Burstein D."/>
            <person name="Amaro F."/>
            <person name="Zusman T."/>
            <person name="Lifshitz Z."/>
            <person name="Cohen O."/>
            <person name="Gilbert J.A."/>
            <person name="Pupko T."/>
            <person name="Shuman H.A."/>
            <person name="Segal G."/>
        </authorList>
    </citation>
    <scope>NUCLEOTIDE SEQUENCE [LARGE SCALE GENOMIC DNA]</scope>
    <source>
        <strain evidence="3 4">SC-63-C7</strain>
    </source>
</reference>
<keyword evidence="4" id="KW-1185">Reference proteome</keyword>
<dbReference type="InterPro" id="IPR005225">
    <property type="entry name" value="Small_GTP-bd"/>
</dbReference>
<dbReference type="PATRIC" id="fig|45074.5.peg.3791"/>
<evidence type="ECO:0000256" key="2">
    <source>
        <dbReference type="SAM" id="Phobius"/>
    </source>
</evidence>
<dbReference type="PANTHER" id="PTHR47978">
    <property type="match status" value="1"/>
</dbReference>